<evidence type="ECO:0008006" key="3">
    <source>
        <dbReference type="Google" id="ProtNLM"/>
    </source>
</evidence>
<protein>
    <recommendedName>
        <fullName evidence="3">Lipocalin-like domain-containing protein</fullName>
    </recommendedName>
</protein>
<name>A0ABU7IWM5_9FLAO</name>
<gene>
    <name evidence="1" type="ORF">V1I91_14185</name>
</gene>
<dbReference type="Proteomes" id="UP001356308">
    <property type="component" value="Unassembled WGS sequence"/>
</dbReference>
<proteinExistence type="predicted"/>
<comment type="caution">
    <text evidence="1">The sequence shown here is derived from an EMBL/GenBank/DDBJ whole genome shotgun (WGS) entry which is preliminary data.</text>
</comment>
<evidence type="ECO:0000313" key="2">
    <source>
        <dbReference type="Proteomes" id="UP001356308"/>
    </source>
</evidence>
<dbReference type="RefSeq" id="WP_272651923.1">
    <property type="nucleotide sequence ID" value="NZ_JAZDDG010000006.1"/>
</dbReference>
<keyword evidence="2" id="KW-1185">Reference proteome</keyword>
<sequence length="138" mass="16193">MKRFLLLTLLIGMSCSHNISKEKLDLLNGYWEIQEVEFPNGEKKEYQMSAVVDYIQLDNLQGYKKKVVPKFDGSFETSDDAEAFKIIERNEKFLIKYENPLSEWEESLISLSSDNFSVKNPDGLIYHFKRFEPLKLDL</sequence>
<reference evidence="1 2" key="1">
    <citation type="submission" date="2024-01" db="EMBL/GenBank/DDBJ databases">
        <title>Maribacter spp. originated from different algae showed divergent polysaccharides utilization ability.</title>
        <authorList>
            <person name="Wang H."/>
            <person name="Wu Y."/>
        </authorList>
    </citation>
    <scope>NUCLEOTIDE SEQUENCE [LARGE SCALE GENOMIC DNA]</scope>
    <source>
        <strain evidence="1 2">PR1</strain>
    </source>
</reference>
<accession>A0ABU7IWM5</accession>
<dbReference type="EMBL" id="JAZDDG010000006">
    <property type="protein sequence ID" value="MEE1977233.1"/>
    <property type="molecule type" value="Genomic_DNA"/>
</dbReference>
<organism evidence="1 2">
    <name type="scientific">Maribacter cobaltidurans</name>
    <dbReference type="NCBI Taxonomy" id="1178778"/>
    <lineage>
        <taxon>Bacteria</taxon>
        <taxon>Pseudomonadati</taxon>
        <taxon>Bacteroidota</taxon>
        <taxon>Flavobacteriia</taxon>
        <taxon>Flavobacteriales</taxon>
        <taxon>Flavobacteriaceae</taxon>
        <taxon>Maribacter</taxon>
    </lineage>
</organism>
<dbReference type="PROSITE" id="PS51257">
    <property type="entry name" value="PROKAR_LIPOPROTEIN"/>
    <property type="match status" value="1"/>
</dbReference>
<evidence type="ECO:0000313" key="1">
    <source>
        <dbReference type="EMBL" id="MEE1977233.1"/>
    </source>
</evidence>